<name>A0A5R9EJW7_9LACT</name>
<organism evidence="1 2">
    <name type="scientific">Ruoffia tabacinasalis</name>
    <dbReference type="NCBI Taxonomy" id="87458"/>
    <lineage>
        <taxon>Bacteria</taxon>
        <taxon>Bacillati</taxon>
        <taxon>Bacillota</taxon>
        <taxon>Bacilli</taxon>
        <taxon>Lactobacillales</taxon>
        <taxon>Aerococcaceae</taxon>
        <taxon>Ruoffia</taxon>
    </lineage>
</organism>
<sequence length="83" mass="9930">MAKKWNAFTRIYEPYELPDGAVMYSNNLDRLIMCAQCSDVLKYGKSYTSKQIHNNNGLGYCVCEKCYEQEWKEEREYVELRRN</sequence>
<comment type="caution">
    <text evidence="1">The sequence shown here is derived from an EMBL/GenBank/DDBJ whole genome shotgun (WGS) entry which is preliminary data.</text>
</comment>
<dbReference type="AlphaFoldDB" id="A0A5R9EJW7"/>
<dbReference type="RefSeq" id="WP_138403587.1">
    <property type="nucleotide sequence ID" value="NZ_VBSP01000002.1"/>
</dbReference>
<accession>A0A5R9EJW7</accession>
<protein>
    <submittedName>
        <fullName evidence="1">Uncharacterized protein</fullName>
    </submittedName>
</protein>
<dbReference type="Proteomes" id="UP000306420">
    <property type="component" value="Unassembled WGS sequence"/>
</dbReference>
<proteinExistence type="predicted"/>
<dbReference type="OrthoDB" id="2087700at2"/>
<evidence type="ECO:0000313" key="1">
    <source>
        <dbReference type="EMBL" id="TLQ49305.1"/>
    </source>
</evidence>
<dbReference type="EMBL" id="VBSP01000002">
    <property type="protein sequence ID" value="TLQ49305.1"/>
    <property type="molecule type" value="Genomic_DNA"/>
</dbReference>
<evidence type="ECO:0000313" key="2">
    <source>
        <dbReference type="Proteomes" id="UP000306420"/>
    </source>
</evidence>
<gene>
    <name evidence="1" type="ORF">FEZ33_01345</name>
</gene>
<reference evidence="1 2" key="1">
    <citation type="submission" date="2019-05" db="EMBL/GenBank/DDBJ databases">
        <title>The metagenome of a microbial culture collection derived from dairy environment covers the genomic content of the human microbiome.</title>
        <authorList>
            <person name="Roder T."/>
            <person name="Wuthrich D."/>
            <person name="Sattari Z."/>
            <person name="Von Ah U."/>
            <person name="Bar C."/>
            <person name="Ronchi F."/>
            <person name="Macpherson A.J."/>
            <person name="Ganal-Vonarburg S.C."/>
            <person name="Bruggmann R."/>
            <person name="Vergeres G."/>
        </authorList>
    </citation>
    <scope>NUCLEOTIDE SEQUENCE [LARGE SCALE GENOMIC DNA]</scope>
    <source>
        <strain evidence="1 2">FAM 24227</strain>
    </source>
</reference>